<evidence type="ECO:0000256" key="5">
    <source>
        <dbReference type="ARBA" id="ARBA00023146"/>
    </source>
</evidence>
<keyword evidence="2" id="KW-0547">Nucleotide-binding</keyword>
<evidence type="ECO:0000256" key="1">
    <source>
        <dbReference type="ARBA" id="ARBA00022598"/>
    </source>
</evidence>
<sequence length="159" mass="16550">MVAPGAESAFAGRRLIIGSARLAAYSRELGEDATVVATVTGAALGGLAYTPPFAYFAGFENAHRVLVADFVSVEDGTGIVHMAPGFGEDDAAVCAANGIGTVVPVDSKGRFTAEITDYVGEQVFDANPGIIKDLKARDLVLRHETYDHSLSALLALPQP</sequence>
<evidence type="ECO:0008006" key="8">
    <source>
        <dbReference type="Google" id="ProtNLM"/>
    </source>
</evidence>
<keyword evidence="7" id="KW-1185">Reference proteome</keyword>
<dbReference type="InterPro" id="IPR009008">
    <property type="entry name" value="Val/Leu/Ile-tRNA-synth_edit"/>
</dbReference>
<evidence type="ECO:0000256" key="3">
    <source>
        <dbReference type="ARBA" id="ARBA00022840"/>
    </source>
</evidence>
<keyword evidence="1" id="KW-0436">Ligase</keyword>
<dbReference type="SUPFAM" id="SSF50677">
    <property type="entry name" value="ValRS/IleRS/LeuRS editing domain"/>
    <property type="match status" value="1"/>
</dbReference>
<keyword evidence="5" id="KW-0030">Aminoacyl-tRNA synthetase</keyword>
<dbReference type="Proteomes" id="UP001157125">
    <property type="component" value="Unassembled WGS sequence"/>
</dbReference>
<dbReference type="Gene3D" id="3.90.740.10">
    <property type="entry name" value="Valyl/Leucyl/Isoleucyl-tRNA synthetase, editing domain"/>
    <property type="match status" value="1"/>
</dbReference>
<dbReference type="InterPro" id="IPR023586">
    <property type="entry name" value="Ile-tRNA-ligase_type2"/>
</dbReference>
<proteinExistence type="predicted"/>
<protein>
    <recommendedName>
        <fullName evidence="8">Isoleucine--tRNA ligase</fullName>
    </recommendedName>
</protein>
<keyword evidence="4" id="KW-0648">Protein biosynthesis</keyword>
<dbReference type="EMBL" id="BSUN01000001">
    <property type="protein sequence ID" value="GMA36980.1"/>
    <property type="molecule type" value="Genomic_DNA"/>
</dbReference>
<keyword evidence="3" id="KW-0067">ATP-binding</keyword>
<evidence type="ECO:0000313" key="6">
    <source>
        <dbReference type="EMBL" id="GMA36980.1"/>
    </source>
</evidence>
<evidence type="ECO:0000313" key="7">
    <source>
        <dbReference type="Proteomes" id="UP001157125"/>
    </source>
</evidence>
<gene>
    <name evidence="6" type="ORF">GCM10025876_31840</name>
</gene>
<evidence type="ECO:0000256" key="2">
    <source>
        <dbReference type="ARBA" id="ARBA00022741"/>
    </source>
</evidence>
<evidence type="ECO:0000256" key="4">
    <source>
        <dbReference type="ARBA" id="ARBA00022917"/>
    </source>
</evidence>
<dbReference type="PANTHER" id="PTHR42780:SF1">
    <property type="entry name" value="ISOLEUCINE--TRNA LIGASE, CYTOPLASMIC"/>
    <property type="match status" value="1"/>
</dbReference>
<accession>A0ABQ6IGR0</accession>
<name>A0ABQ6IGR0_9MICO</name>
<reference evidence="7" key="1">
    <citation type="journal article" date="2019" name="Int. J. Syst. Evol. Microbiol.">
        <title>The Global Catalogue of Microorganisms (GCM) 10K type strain sequencing project: providing services to taxonomists for standard genome sequencing and annotation.</title>
        <authorList>
            <consortium name="The Broad Institute Genomics Platform"/>
            <consortium name="The Broad Institute Genome Sequencing Center for Infectious Disease"/>
            <person name="Wu L."/>
            <person name="Ma J."/>
        </authorList>
    </citation>
    <scope>NUCLEOTIDE SEQUENCE [LARGE SCALE GENOMIC DNA]</scope>
    <source>
        <strain evidence="7">NBRC 112299</strain>
    </source>
</reference>
<organism evidence="6 7">
    <name type="scientific">Demequina litorisediminis</name>
    <dbReference type="NCBI Taxonomy" id="1849022"/>
    <lineage>
        <taxon>Bacteria</taxon>
        <taxon>Bacillati</taxon>
        <taxon>Actinomycetota</taxon>
        <taxon>Actinomycetes</taxon>
        <taxon>Micrococcales</taxon>
        <taxon>Demequinaceae</taxon>
        <taxon>Demequina</taxon>
    </lineage>
</organism>
<comment type="caution">
    <text evidence="6">The sequence shown here is derived from an EMBL/GenBank/DDBJ whole genome shotgun (WGS) entry which is preliminary data.</text>
</comment>
<dbReference type="PANTHER" id="PTHR42780">
    <property type="entry name" value="SOLEUCYL-TRNA SYNTHETASE"/>
    <property type="match status" value="1"/>
</dbReference>